<proteinExistence type="predicted"/>
<dbReference type="OrthoDB" id="1753036at2"/>
<dbReference type="InterPro" id="IPR013382">
    <property type="entry name" value="CRISPR-assoc_prot_Cse2"/>
</dbReference>
<dbReference type="EMBL" id="CP019030">
    <property type="protein sequence ID" value="APU46541.1"/>
    <property type="molecule type" value="Genomic_DNA"/>
</dbReference>
<dbReference type="AlphaFoldDB" id="A0A1L7GX10"/>
<dbReference type="Proteomes" id="UP000185427">
    <property type="component" value="Chromosome"/>
</dbReference>
<protein>
    <recommendedName>
        <fullName evidence="3">Type I-E CRISPR-associated protein Cse2/CasB</fullName>
    </recommendedName>
</protein>
<dbReference type="RefSeq" id="WP_075667591.1">
    <property type="nucleotide sequence ID" value="NZ_CP019030.1"/>
</dbReference>
<name>A0A1L7GX10_LIMFE</name>
<dbReference type="CDD" id="cd09731">
    <property type="entry name" value="Cse2_I-E"/>
    <property type="match status" value="1"/>
</dbReference>
<organism evidence="1 2">
    <name type="scientific">Limosilactobacillus fermentum</name>
    <name type="common">Lactobacillus fermentum</name>
    <dbReference type="NCBI Taxonomy" id="1613"/>
    <lineage>
        <taxon>Bacteria</taxon>
        <taxon>Bacillati</taxon>
        <taxon>Bacillota</taxon>
        <taxon>Bacilli</taxon>
        <taxon>Lactobacillales</taxon>
        <taxon>Lactobacillaceae</taxon>
        <taxon>Limosilactobacillus</taxon>
    </lineage>
</organism>
<evidence type="ECO:0008006" key="3">
    <source>
        <dbReference type="Google" id="ProtNLM"/>
    </source>
</evidence>
<evidence type="ECO:0000313" key="1">
    <source>
        <dbReference type="EMBL" id="APU46541.1"/>
    </source>
</evidence>
<accession>A0A1L7GX10</accession>
<reference evidence="1 2" key="1">
    <citation type="submission" date="2016-12" db="EMBL/GenBank/DDBJ databases">
        <title>Complete Genome Sequence of Lactobacillus fermentum Strain SNUV175, a Probiotic for Treatment of Bacterial Vaginosis.</title>
        <authorList>
            <person name="Lee S."/>
            <person name="You H.J."/>
            <person name="Kwon B."/>
            <person name="Ko G."/>
        </authorList>
    </citation>
    <scope>NUCLEOTIDE SEQUENCE [LARGE SCALE GENOMIC DNA]</scope>
    <source>
        <strain evidence="1 2">SNUV175</strain>
    </source>
</reference>
<evidence type="ECO:0000313" key="2">
    <source>
        <dbReference type="Proteomes" id="UP000185427"/>
    </source>
</evidence>
<gene>
    <name evidence="1" type="ORF">BUW47_09025</name>
</gene>
<sequence>MSHISKTVAKIIHQLYNDGDLDKGTLAKLRTANSLLSRDATAIWPLLFENIEDKQDLSQTGEPSFAETAIFASLRAYAIYQQGTEESVFKHSDDWRENRSLFQAFGRLRSDPDFTDSLDKRVSNVLTSLNFQSAENSITQLVRILKSKGQGGQIDFAQLGEDLYRFQFSSESARQVTLKWGQDYYWNNLKDNQE</sequence>
<dbReference type="InterPro" id="IPR038287">
    <property type="entry name" value="Cse2_sf"/>
</dbReference>
<dbReference type="Gene3D" id="1.10.520.40">
    <property type="entry name" value="CRISPR-associated protein Cse2"/>
    <property type="match status" value="1"/>
</dbReference>
<dbReference type="Pfam" id="PF09485">
    <property type="entry name" value="CRISPR_Cse2"/>
    <property type="match status" value="1"/>
</dbReference>
<dbReference type="NCBIfam" id="TIGR02548">
    <property type="entry name" value="casB_cse2"/>
    <property type="match status" value="1"/>
</dbReference>